<dbReference type="eggNOG" id="COG0624">
    <property type="taxonomic scope" value="Bacteria"/>
</dbReference>
<accession>E1WX42</accession>
<dbReference type="EMBL" id="FQ312005">
    <property type="protein sequence ID" value="CBW25743.1"/>
    <property type="molecule type" value="Genomic_DNA"/>
</dbReference>
<dbReference type="RefSeq" id="WP_014243528.1">
    <property type="nucleotide sequence ID" value="NC_016620.1"/>
</dbReference>
<evidence type="ECO:0000256" key="2">
    <source>
        <dbReference type="ARBA" id="ARBA00022723"/>
    </source>
</evidence>
<keyword evidence="4" id="KW-0862">Zinc</keyword>
<gene>
    <name evidence="6" type="ordered locus">BMS_0848</name>
</gene>
<keyword evidence="3" id="KW-0378">Hydrolase</keyword>
<dbReference type="InterPro" id="IPR036264">
    <property type="entry name" value="Bact_exopeptidase_dim_dom"/>
</dbReference>
<evidence type="ECO:0000259" key="5">
    <source>
        <dbReference type="Pfam" id="PF07687"/>
    </source>
</evidence>
<dbReference type="SUPFAM" id="SSF53187">
    <property type="entry name" value="Zn-dependent exopeptidases"/>
    <property type="match status" value="1"/>
</dbReference>
<evidence type="ECO:0000256" key="4">
    <source>
        <dbReference type="ARBA" id="ARBA00022833"/>
    </source>
</evidence>
<dbReference type="HOGENOM" id="CLU_021802_2_0_7"/>
<dbReference type="InterPro" id="IPR002933">
    <property type="entry name" value="Peptidase_M20"/>
</dbReference>
<dbReference type="SUPFAM" id="SSF55031">
    <property type="entry name" value="Bacterial exopeptidase dimerisation domain"/>
    <property type="match status" value="1"/>
</dbReference>
<evidence type="ECO:0000256" key="3">
    <source>
        <dbReference type="ARBA" id="ARBA00022801"/>
    </source>
</evidence>
<dbReference type="PATRIC" id="fig|862908.3.peg.810"/>
<evidence type="ECO:0000313" key="6">
    <source>
        <dbReference type="EMBL" id="CBW25743.1"/>
    </source>
</evidence>
<dbReference type="GO" id="GO:0016787">
    <property type="term" value="F:hydrolase activity"/>
    <property type="evidence" value="ECO:0007669"/>
    <property type="project" value="UniProtKB-KW"/>
</dbReference>
<dbReference type="InterPro" id="IPR011650">
    <property type="entry name" value="Peptidase_M20_dimer"/>
</dbReference>
<dbReference type="Gene3D" id="3.30.70.360">
    <property type="match status" value="1"/>
</dbReference>
<dbReference type="STRING" id="862908.BMS_0848"/>
<dbReference type="KEGG" id="bmx:BMS_0848"/>
<sequence length="391" mass="43506">MQQVHNLLKNDLTLNSTEEVLKELIEIDSQIANHRGISLVQEFVAHKLKDLGFHFKWISNSLMDTPKLLHASLIKSPHFPSITFIAHSDVVTHLEDNPFRVDGKRIYGAGSADDKGGIAVCLSTLKSLLQTKEKNKFNINVIISPNEETGSLGFHDYFKEVGTQSDYVLGLEPALHTGNIISSRSGNRWYNVEVKGLAAHAGRFSQPHINAAHSLCLLISQLQVLNCEKSLRRLNVGSIQGGNGGFNTICDNAFAKLDARFSNLECREMIHQKLLEAIENSNLQCPYTSLKSETQFTIEDDCPPLSQNKRNNQEVNFLLNLISKIEGRKIFSEHSGGAADINYFSSSKGLLIDGLGPIGGGMHTTHEYIERESLITRSRSIELFLKRIQGE</sequence>
<dbReference type="PANTHER" id="PTHR43808:SF9">
    <property type="entry name" value="BLL0789 PROTEIN"/>
    <property type="match status" value="1"/>
</dbReference>
<dbReference type="Pfam" id="PF01546">
    <property type="entry name" value="Peptidase_M20"/>
    <property type="match status" value="1"/>
</dbReference>
<dbReference type="PROSITE" id="PS00759">
    <property type="entry name" value="ARGE_DAPE_CPG2_2"/>
    <property type="match status" value="1"/>
</dbReference>
<dbReference type="GO" id="GO:0046872">
    <property type="term" value="F:metal ion binding"/>
    <property type="evidence" value="ECO:0007669"/>
    <property type="project" value="UniProtKB-KW"/>
</dbReference>
<dbReference type="InterPro" id="IPR050072">
    <property type="entry name" value="Peptidase_M20A"/>
</dbReference>
<feature type="domain" description="Peptidase M20 dimerisation" evidence="5">
    <location>
        <begin position="183"/>
        <end position="281"/>
    </location>
</feature>
<comment type="cofactor">
    <cofactor evidence="1">
        <name>Zn(2+)</name>
        <dbReference type="ChEBI" id="CHEBI:29105"/>
    </cofactor>
</comment>
<protein>
    <submittedName>
        <fullName evidence="6">Peptidase</fullName>
    </submittedName>
</protein>
<evidence type="ECO:0000313" key="7">
    <source>
        <dbReference type="Proteomes" id="UP000008963"/>
    </source>
</evidence>
<evidence type="ECO:0000256" key="1">
    <source>
        <dbReference type="ARBA" id="ARBA00001947"/>
    </source>
</evidence>
<dbReference type="AlphaFoldDB" id="E1WX42"/>
<reference evidence="7" key="1">
    <citation type="journal article" date="2013" name="ISME J.">
        <title>A small predatory core genome in the divergent marine Bacteriovorax marinus SJ and the terrestrial Bdellovibrio bacteriovorus.</title>
        <authorList>
            <person name="Crossman L.C."/>
            <person name="Chen H."/>
            <person name="Cerdeno-Tarraga A.M."/>
            <person name="Brooks K."/>
            <person name="Quail M.A."/>
            <person name="Pineiro S.A."/>
            <person name="Hobley L."/>
            <person name="Sockett R.E."/>
            <person name="Bentley S.D."/>
            <person name="Parkhill J."/>
            <person name="Williams H.N."/>
            <person name="Stine O.C."/>
        </authorList>
    </citation>
    <scope>NUCLEOTIDE SEQUENCE [LARGE SCALE GENOMIC DNA]</scope>
    <source>
        <strain evidence="7">ATCC BAA-682 / DSM 15412 / SJ</strain>
    </source>
</reference>
<organism evidence="6 7">
    <name type="scientific">Halobacteriovorax marinus (strain ATCC BAA-682 / DSM 15412 / SJ)</name>
    <name type="common">Bacteriovorax marinus</name>
    <dbReference type="NCBI Taxonomy" id="862908"/>
    <lineage>
        <taxon>Bacteria</taxon>
        <taxon>Pseudomonadati</taxon>
        <taxon>Bdellovibrionota</taxon>
        <taxon>Bacteriovoracia</taxon>
        <taxon>Bacteriovoracales</taxon>
        <taxon>Halobacteriovoraceae</taxon>
        <taxon>Halobacteriovorax</taxon>
    </lineage>
</organism>
<dbReference type="InterPro" id="IPR001261">
    <property type="entry name" value="ArgE/DapE_CS"/>
</dbReference>
<keyword evidence="7" id="KW-1185">Reference proteome</keyword>
<dbReference type="Proteomes" id="UP000008963">
    <property type="component" value="Chromosome"/>
</dbReference>
<dbReference type="Pfam" id="PF07687">
    <property type="entry name" value="M20_dimer"/>
    <property type="match status" value="1"/>
</dbReference>
<dbReference type="PANTHER" id="PTHR43808">
    <property type="entry name" value="ACETYLORNITHINE DEACETYLASE"/>
    <property type="match status" value="1"/>
</dbReference>
<keyword evidence="2" id="KW-0479">Metal-binding</keyword>
<name>E1WX42_HALMS</name>
<dbReference type="Gene3D" id="3.40.630.10">
    <property type="entry name" value="Zn peptidases"/>
    <property type="match status" value="1"/>
</dbReference>
<dbReference type="OrthoDB" id="5292873at2"/>
<proteinExistence type="predicted"/>